<feature type="DNA-binding region" description="H-T-H motif" evidence="2">
    <location>
        <begin position="29"/>
        <end position="48"/>
    </location>
</feature>
<dbReference type="Pfam" id="PF00440">
    <property type="entry name" value="TetR_N"/>
    <property type="match status" value="1"/>
</dbReference>
<keyword evidence="5" id="KW-1185">Reference proteome</keyword>
<name>A0A1H2ZJX3_9FIRM</name>
<dbReference type="Gene3D" id="1.10.357.10">
    <property type="entry name" value="Tetracycline Repressor, domain 2"/>
    <property type="match status" value="1"/>
</dbReference>
<proteinExistence type="predicted"/>
<gene>
    <name evidence="4" type="ORF">SAMN05660923_01862</name>
</gene>
<evidence type="ECO:0000256" key="2">
    <source>
        <dbReference type="PROSITE-ProRule" id="PRU00335"/>
    </source>
</evidence>
<dbReference type="EMBL" id="FNNG01000007">
    <property type="protein sequence ID" value="SDX17665.1"/>
    <property type="molecule type" value="Genomic_DNA"/>
</dbReference>
<dbReference type="PROSITE" id="PS50977">
    <property type="entry name" value="HTH_TETR_2"/>
    <property type="match status" value="1"/>
</dbReference>
<evidence type="ECO:0000256" key="1">
    <source>
        <dbReference type="ARBA" id="ARBA00023125"/>
    </source>
</evidence>
<dbReference type="RefSeq" id="WP_093753041.1">
    <property type="nucleotide sequence ID" value="NZ_BSYN01000003.1"/>
</dbReference>
<dbReference type="AlphaFoldDB" id="A0A1H2ZJX3"/>
<feature type="domain" description="HTH tetR-type" evidence="3">
    <location>
        <begin position="6"/>
        <end position="66"/>
    </location>
</feature>
<evidence type="ECO:0000259" key="3">
    <source>
        <dbReference type="PROSITE" id="PS50977"/>
    </source>
</evidence>
<reference evidence="4 5" key="1">
    <citation type="submission" date="2016-10" db="EMBL/GenBank/DDBJ databases">
        <authorList>
            <person name="de Groot N.N."/>
        </authorList>
    </citation>
    <scope>NUCLEOTIDE SEQUENCE [LARGE SCALE GENOMIC DNA]</scope>
    <source>
        <strain evidence="4 5">DSM 23310</strain>
    </source>
</reference>
<dbReference type="InterPro" id="IPR001647">
    <property type="entry name" value="HTH_TetR"/>
</dbReference>
<organism evidence="4 5">
    <name type="scientific">Tepidimicrobium xylanilyticum</name>
    <dbReference type="NCBI Taxonomy" id="1123352"/>
    <lineage>
        <taxon>Bacteria</taxon>
        <taxon>Bacillati</taxon>
        <taxon>Bacillota</taxon>
        <taxon>Tissierellia</taxon>
        <taxon>Tissierellales</taxon>
        <taxon>Tepidimicrobiaceae</taxon>
        <taxon>Tepidimicrobium</taxon>
    </lineage>
</organism>
<evidence type="ECO:0000313" key="4">
    <source>
        <dbReference type="EMBL" id="SDX17665.1"/>
    </source>
</evidence>
<accession>A0A1H2ZJX3</accession>
<dbReference type="GO" id="GO:0003677">
    <property type="term" value="F:DNA binding"/>
    <property type="evidence" value="ECO:0007669"/>
    <property type="project" value="UniProtKB-UniRule"/>
</dbReference>
<dbReference type="InterPro" id="IPR009057">
    <property type="entry name" value="Homeodomain-like_sf"/>
</dbReference>
<dbReference type="SUPFAM" id="SSF46689">
    <property type="entry name" value="Homeodomain-like"/>
    <property type="match status" value="1"/>
</dbReference>
<dbReference type="OrthoDB" id="9812993at2"/>
<evidence type="ECO:0000313" key="5">
    <source>
        <dbReference type="Proteomes" id="UP000198828"/>
    </source>
</evidence>
<keyword evidence="1 2" id="KW-0238">DNA-binding</keyword>
<protein>
    <submittedName>
        <fullName evidence="4">Transcriptional regulator, TetR family</fullName>
    </submittedName>
</protein>
<dbReference type="Proteomes" id="UP000198828">
    <property type="component" value="Unassembled WGS sequence"/>
</dbReference>
<sequence>MARKTVFTGEEILEAAFNIFKNKGIDSVTARNVASHMGCSTAPIYANFKNMDELKQKVLENAFDILRVYTEKEYTENKFLNIGVGLLCFARDYTMIYKTLFMENSKYKSLFESFEDRNIKLMKMEETLKDFDDMELKQILNKMHIFTHGLSAFLCAGILEDKTNEYFIEILMEMGQDVIISRLWKKGKL</sequence>